<organism evidence="4 5">
    <name type="scientific">Cohnella abietis</name>
    <dbReference type="NCBI Taxonomy" id="2507935"/>
    <lineage>
        <taxon>Bacteria</taxon>
        <taxon>Bacillati</taxon>
        <taxon>Bacillota</taxon>
        <taxon>Bacilli</taxon>
        <taxon>Bacillales</taxon>
        <taxon>Paenibacillaceae</taxon>
        <taxon>Cohnella</taxon>
    </lineage>
</organism>
<evidence type="ECO:0000256" key="1">
    <source>
        <dbReference type="SAM" id="MobiDB-lite"/>
    </source>
</evidence>
<feature type="region of interest" description="Disordered" evidence="1">
    <location>
        <begin position="1305"/>
        <end position="1330"/>
    </location>
</feature>
<dbReference type="InterPro" id="IPR001119">
    <property type="entry name" value="SLH_dom"/>
</dbReference>
<protein>
    <recommendedName>
        <fullName evidence="3">SLH domain-containing protein</fullName>
    </recommendedName>
</protein>
<feature type="domain" description="SLH" evidence="3">
    <location>
        <begin position="1483"/>
        <end position="1546"/>
    </location>
</feature>
<feature type="domain" description="SLH" evidence="3">
    <location>
        <begin position="1419"/>
        <end position="1482"/>
    </location>
</feature>
<sequence length="1550" mass="158710">MAKESRVKQRKFGIFQLAIAVSVLINLFALTIPVAAAEVDKTILDISKGNIIIDKDSVIGKKPDNSNAAYNSNGYIITGNIINSYTVVIKGGVEQNVTLHDTSITKNDTSHVSIPTISILGEGTKVNLILSGKNTVSSYNGENQKAAISVPEGTELTIDTIDDTDRHSLTVSSYSGAAAIGGNYGETAGKITINHGTISASFINKGNKAAAIGGGEGGAGGTIVINGGVISVESYEGSAAAIGGGDVRFSYPAKSTHITINGGTISTKVPNGAIANNYDSIGFGQASPANSADNLLKTTVIVNGGNIYNKNGTNNNTIYLLNGRQPVNAAGTTLYSTAIKVDASTVPANGTAVSVNYDGKTLNTSILNNGYIYLFLPVGTRQVEITAAGKTYYGHVETTALTNVNPNSSGIVSRTIATKPTIKIYNDDVEVIKFNVGEKSTLSVTNVSDVFNKSNYKLVYGEDFTVEWYNGSTRIDPASYAANPSQLTVIPSTKADKYKAIFVPLTTANSKVDTKSSDSDVLTPTEITVNIAAILGVTAPGNGGTPVKVITPTDQYTGTVTWTPSHATFGASTKYTARIALTAKPGYTFNGVSANSFTVSGATTVTNSINTGIVTAVFPETRAVPDTAINITAIPGVTALVKGATPVTAITGTEQYTGTVSWEPTAGTFGASTTYTATITLTAKAGYTLAGVLANSFTVIGATNVTHAANSGVVTAVFPATEANVISISAIPGVTSPVNGETPVTEITPTDEYTGTVRWEPTAGTFGASTTYTATITLTAKPGYTLTGVSANSFTVIGATTVAHAANSGIVTAVFPATAANPAVISISAIPGVTAPVKGETPVTEITPTDEYTGTVSWEPTAGAFGASTTYTATITLTAKPGYTLAGVLANSFTVIGATTVTHAANSGVVTAVFPVTEANVISISAIPGVTAPANGATPVTEITPTDEYTGTVSWEPTAGTFGASTTYTATITLTAKPGYTLAGVLANSFTVIGATTVAHAENSGVVTAVFPATAADPDPDVDAVISIFAIPGINAPANGATPVTAITETEQYTGTVSWEPTAGTFGASTTYTATVLLTSKAGYTLTGVSANSFTVIGATTVTHAANSGVVTAVFPATAADPDRDVDAVISIFAIPGINAPANGATPVTEITPTDEYTGTVSWEPTAGTFGASTTYTATITLTSKTGYTLTGVSANSFTVIGATTVTHAANSGVVTAVFPTTAAKRVTVTIQAGTGGTITTGTSGSFGVGETITLAASANSNYSFIGWTSNGGTFANANSVSTIFTVPDANVSLTANFTYSGGNNSVEAPTSPSVPTSPSIPEPHPEPQPSVDVYRSDVINLSSLVDFIESKVTEGKNSTVKVESDDTKGHWAEKTIDTFVNLHIIEGYGQGKFKPNGNITRAEFAVLITRVFGISDVNNSIVLNDVGNHWAKEAIEKLAGLGVIGGYGDGTFKPDKSISREEIVIILSRILNLDKLNKDSSKGKFTDLDASSPYAADEIQKAAEAGIISGKSNGTFDPKGKATRAEALTVLLNALNLDPKVKTLLESLN</sequence>
<dbReference type="RefSeq" id="WP_130614337.1">
    <property type="nucleotide sequence ID" value="NZ_AP019400.1"/>
</dbReference>
<dbReference type="Pfam" id="PF18998">
    <property type="entry name" value="Flg_new_2"/>
    <property type="match status" value="1"/>
</dbReference>
<keyword evidence="2" id="KW-0472">Membrane</keyword>
<evidence type="ECO:0000256" key="2">
    <source>
        <dbReference type="SAM" id="Phobius"/>
    </source>
</evidence>
<dbReference type="EMBL" id="AP019400">
    <property type="protein sequence ID" value="BBI35559.1"/>
    <property type="molecule type" value="Genomic_DNA"/>
</dbReference>
<dbReference type="InterPro" id="IPR044060">
    <property type="entry name" value="Bacterial_rp_domain"/>
</dbReference>
<proteinExistence type="predicted"/>
<name>A0A3T1DBT5_9BACL</name>
<evidence type="ECO:0000259" key="3">
    <source>
        <dbReference type="PROSITE" id="PS51272"/>
    </source>
</evidence>
<keyword evidence="5" id="KW-1185">Reference proteome</keyword>
<reference evidence="4 5" key="1">
    <citation type="submission" date="2019-01" db="EMBL/GenBank/DDBJ databases">
        <title>Complete genome sequence of Cohnella hallensis HS21 isolated from Korean fir (Abies koreana) rhizospheric soil.</title>
        <authorList>
            <person name="Jiang L."/>
            <person name="Kang S.W."/>
            <person name="Kim S."/>
            <person name="Jung J."/>
            <person name="Kim C.Y."/>
            <person name="Kim D.H."/>
            <person name="Kim S.W."/>
            <person name="Lee J."/>
        </authorList>
    </citation>
    <scope>NUCLEOTIDE SEQUENCE [LARGE SCALE GENOMIC DNA]</scope>
    <source>
        <strain evidence="4 5">HS21</strain>
    </source>
</reference>
<accession>A0A3T1DBT5</accession>
<dbReference type="PANTHER" id="PTHR43308">
    <property type="entry name" value="OUTER MEMBRANE PROTEIN ALPHA-RELATED"/>
    <property type="match status" value="1"/>
</dbReference>
<evidence type="ECO:0000313" key="5">
    <source>
        <dbReference type="Proteomes" id="UP000289856"/>
    </source>
</evidence>
<feature type="compositionally biased region" description="Pro residues" evidence="1">
    <location>
        <begin position="1319"/>
        <end position="1329"/>
    </location>
</feature>
<dbReference type="Proteomes" id="UP000289856">
    <property type="component" value="Chromosome"/>
</dbReference>
<keyword evidence="2" id="KW-0812">Transmembrane</keyword>
<dbReference type="InterPro" id="IPR051465">
    <property type="entry name" value="Cell_Envelope_Struct_Comp"/>
</dbReference>
<feature type="compositionally biased region" description="Low complexity" evidence="1">
    <location>
        <begin position="1306"/>
        <end position="1318"/>
    </location>
</feature>
<keyword evidence="2" id="KW-1133">Transmembrane helix</keyword>
<feature type="domain" description="SLH" evidence="3">
    <location>
        <begin position="1360"/>
        <end position="1418"/>
    </location>
</feature>
<evidence type="ECO:0000313" key="4">
    <source>
        <dbReference type="EMBL" id="BBI35559.1"/>
    </source>
</evidence>
<dbReference type="OrthoDB" id="9802993at2"/>
<feature type="transmembrane region" description="Helical" evidence="2">
    <location>
        <begin position="12"/>
        <end position="36"/>
    </location>
</feature>
<dbReference type="KEGG" id="cohn:KCTCHS21_49580"/>
<dbReference type="PROSITE" id="PS51272">
    <property type="entry name" value="SLH"/>
    <property type="match status" value="3"/>
</dbReference>
<dbReference type="Pfam" id="PF00395">
    <property type="entry name" value="SLH"/>
    <property type="match status" value="3"/>
</dbReference>
<gene>
    <name evidence="4" type="ORF">KCTCHS21_49580</name>
</gene>